<dbReference type="GO" id="GO:0008818">
    <property type="term" value="F:cobalamin 5'-phosphate synthase activity"/>
    <property type="evidence" value="ECO:0007669"/>
    <property type="project" value="UniProtKB-UniRule"/>
</dbReference>
<dbReference type="EC" id="2.7.8.26" evidence="5 19"/>
<evidence type="ECO:0000256" key="2">
    <source>
        <dbReference type="ARBA" id="ARBA00004651"/>
    </source>
</evidence>
<dbReference type="InterPro" id="IPR003805">
    <property type="entry name" value="CobS"/>
</dbReference>
<dbReference type="STRING" id="1332264.BW730_17515"/>
<evidence type="ECO:0000256" key="14">
    <source>
        <dbReference type="ARBA" id="ARBA00025228"/>
    </source>
</evidence>
<comment type="catalytic activity">
    <reaction evidence="17 19">
        <text>alpha-ribazole + adenosylcob(III)inamide-GDP = adenosylcob(III)alamin + GMP + H(+)</text>
        <dbReference type="Rhea" id="RHEA:16049"/>
        <dbReference type="ChEBI" id="CHEBI:10329"/>
        <dbReference type="ChEBI" id="CHEBI:15378"/>
        <dbReference type="ChEBI" id="CHEBI:18408"/>
        <dbReference type="ChEBI" id="CHEBI:58115"/>
        <dbReference type="ChEBI" id="CHEBI:60487"/>
        <dbReference type="EC" id="2.7.8.26"/>
    </reaction>
</comment>
<gene>
    <name evidence="19" type="primary">cobS</name>
    <name evidence="20" type="ORF">BW730_17515</name>
</gene>
<comment type="cofactor">
    <cofactor evidence="1 19">
        <name>Mg(2+)</name>
        <dbReference type="ChEBI" id="CHEBI:18420"/>
    </cofactor>
</comment>
<dbReference type="AlphaFoldDB" id="A0A1Q2CSF3"/>
<feature type="transmembrane region" description="Helical" evidence="19">
    <location>
        <begin position="145"/>
        <end position="165"/>
    </location>
</feature>
<keyword evidence="7 19" id="KW-1003">Cell membrane</keyword>
<evidence type="ECO:0000256" key="12">
    <source>
        <dbReference type="ARBA" id="ARBA00022989"/>
    </source>
</evidence>
<evidence type="ECO:0000256" key="15">
    <source>
        <dbReference type="ARBA" id="ARBA00032605"/>
    </source>
</evidence>
<evidence type="ECO:0000256" key="6">
    <source>
        <dbReference type="ARBA" id="ARBA00015850"/>
    </source>
</evidence>
<dbReference type="HAMAP" id="MF_00719">
    <property type="entry name" value="CobS"/>
    <property type="match status" value="1"/>
</dbReference>
<feature type="transmembrane region" description="Helical" evidence="19">
    <location>
        <begin position="120"/>
        <end position="139"/>
    </location>
</feature>
<dbReference type="EMBL" id="CP019606">
    <property type="protein sequence ID" value="AQP49027.1"/>
    <property type="molecule type" value="Genomic_DNA"/>
</dbReference>
<dbReference type="KEGG" id="tes:BW730_17515"/>
<evidence type="ECO:0000256" key="10">
    <source>
        <dbReference type="ARBA" id="ARBA00022692"/>
    </source>
</evidence>
<sequence length="274" mass="27770">MALHRRDPPEAVVRSLLTAIGLFTVIPVRPFEVDRSAARRAMAAFPWLGLLLGGAAGLLLVGAGALGSPLVGVVAALALLAGVTGALHLDGVADTADGLGSRKPAAEALEIMRRSDIGPMGVVTLVFVLLADFAALLTIPWDWTGAAVLACAVMVSRAAVMVASVSTIGARERGFGALFVGVTGRGAALVNVAAVAVVVALLGWLTGGLASTIAFPLAGAVAAVVAWLWARHLRRRLGGWTGDTFGSLIEVSQAAFLVAAALSVSSLQPLLASM</sequence>
<keyword evidence="13 19" id="KW-0472">Membrane</keyword>
<dbReference type="PANTHER" id="PTHR34148:SF1">
    <property type="entry name" value="ADENOSYLCOBINAMIDE-GDP RIBAZOLETRANSFERASE"/>
    <property type="match status" value="1"/>
</dbReference>
<comment type="pathway">
    <text evidence="3 19">Cofactor biosynthesis; adenosylcobalamin biosynthesis; adenosylcobalamin from cob(II)yrinate a,c-diamide: step 7/7.</text>
</comment>
<evidence type="ECO:0000256" key="1">
    <source>
        <dbReference type="ARBA" id="ARBA00001946"/>
    </source>
</evidence>
<evidence type="ECO:0000256" key="11">
    <source>
        <dbReference type="ARBA" id="ARBA00022842"/>
    </source>
</evidence>
<feature type="transmembrane region" description="Helical" evidence="19">
    <location>
        <begin position="43"/>
        <end position="64"/>
    </location>
</feature>
<evidence type="ECO:0000256" key="8">
    <source>
        <dbReference type="ARBA" id="ARBA00022573"/>
    </source>
</evidence>
<dbReference type="GO" id="GO:0005886">
    <property type="term" value="C:plasma membrane"/>
    <property type="evidence" value="ECO:0007669"/>
    <property type="project" value="UniProtKB-SubCell"/>
</dbReference>
<reference evidence="21" key="1">
    <citation type="submission" date="2017-02" db="EMBL/GenBank/DDBJ databases">
        <title>Tessaracoccus aquaemaris sp. nov., isolated from the intestine of a Korean rockfish, Sebastes schlegelii, in a marine aquaculture pond.</title>
        <authorList>
            <person name="Tak E.J."/>
            <person name="Bae J.-W."/>
        </authorList>
    </citation>
    <scope>NUCLEOTIDE SEQUENCE [LARGE SCALE GENOMIC DNA]</scope>
    <source>
        <strain evidence="21">NSG39</strain>
    </source>
</reference>
<feature type="transmembrane region" description="Helical" evidence="19">
    <location>
        <begin position="251"/>
        <end position="271"/>
    </location>
</feature>
<comment type="catalytic activity">
    <reaction evidence="18 19">
        <text>alpha-ribazole 5'-phosphate + adenosylcob(III)inamide-GDP = adenosylcob(III)alamin 5'-phosphate + GMP + H(+)</text>
        <dbReference type="Rhea" id="RHEA:23560"/>
        <dbReference type="ChEBI" id="CHEBI:15378"/>
        <dbReference type="ChEBI" id="CHEBI:57918"/>
        <dbReference type="ChEBI" id="CHEBI:58115"/>
        <dbReference type="ChEBI" id="CHEBI:60487"/>
        <dbReference type="ChEBI" id="CHEBI:60493"/>
        <dbReference type="EC" id="2.7.8.26"/>
    </reaction>
</comment>
<organism evidence="20 21">
    <name type="scientific">Tessaracoccus aquimaris</name>
    <dbReference type="NCBI Taxonomy" id="1332264"/>
    <lineage>
        <taxon>Bacteria</taxon>
        <taxon>Bacillati</taxon>
        <taxon>Actinomycetota</taxon>
        <taxon>Actinomycetes</taxon>
        <taxon>Propionibacteriales</taxon>
        <taxon>Propionibacteriaceae</taxon>
        <taxon>Tessaracoccus</taxon>
    </lineage>
</organism>
<evidence type="ECO:0000256" key="13">
    <source>
        <dbReference type="ARBA" id="ARBA00023136"/>
    </source>
</evidence>
<dbReference type="NCBIfam" id="TIGR00317">
    <property type="entry name" value="cobS"/>
    <property type="match status" value="1"/>
</dbReference>
<keyword evidence="21" id="KW-1185">Reference proteome</keyword>
<evidence type="ECO:0000256" key="17">
    <source>
        <dbReference type="ARBA" id="ARBA00048623"/>
    </source>
</evidence>
<proteinExistence type="inferred from homology"/>
<dbReference type="GO" id="GO:0051073">
    <property type="term" value="F:adenosylcobinamide-GDP ribazoletransferase activity"/>
    <property type="evidence" value="ECO:0007669"/>
    <property type="project" value="UniProtKB-UniRule"/>
</dbReference>
<dbReference type="GO" id="GO:0009236">
    <property type="term" value="P:cobalamin biosynthetic process"/>
    <property type="evidence" value="ECO:0007669"/>
    <property type="project" value="UniProtKB-UniRule"/>
</dbReference>
<dbReference type="Proteomes" id="UP000188145">
    <property type="component" value="Chromosome"/>
</dbReference>
<evidence type="ECO:0000256" key="7">
    <source>
        <dbReference type="ARBA" id="ARBA00022475"/>
    </source>
</evidence>
<evidence type="ECO:0000256" key="19">
    <source>
        <dbReference type="HAMAP-Rule" id="MF_00719"/>
    </source>
</evidence>
<comment type="subcellular location">
    <subcellularLocation>
        <location evidence="2 19">Cell membrane</location>
        <topology evidence="2 19">Multi-pass membrane protein</topology>
    </subcellularLocation>
</comment>
<feature type="transmembrane region" description="Helical" evidence="19">
    <location>
        <begin position="177"/>
        <end position="202"/>
    </location>
</feature>
<evidence type="ECO:0000256" key="18">
    <source>
        <dbReference type="ARBA" id="ARBA00049504"/>
    </source>
</evidence>
<evidence type="ECO:0000313" key="20">
    <source>
        <dbReference type="EMBL" id="AQP49027.1"/>
    </source>
</evidence>
<keyword evidence="8 19" id="KW-0169">Cobalamin biosynthesis</keyword>
<comment type="similarity">
    <text evidence="4 19">Belongs to the CobS family.</text>
</comment>
<name>A0A1Q2CSF3_9ACTN</name>
<keyword evidence="12 19" id="KW-1133">Transmembrane helix</keyword>
<evidence type="ECO:0000256" key="16">
    <source>
        <dbReference type="ARBA" id="ARBA00032853"/>
    </source>
</evidence>
<evidence type="ECO:0000313" key="21">
    <source>
        <dbReference type="Proteomes" id="UP000188145"/>
    </source>
</evidence>
<evidence type="ECO:0000256" key="3">
    <source>
        <dbReference type="ARBA" id="ARBA00004663"/>
    </source>
</evidence>
<evidence type="ECO:0000256" key="5">
    <source>
        <dbReference type="ARBA" id="ARBA00013200"/>
    </source>
</evidence>
<feature type="transmembrane region" description="Helical" evidence="19">
    <location>
        <begin position="208"/>
        <end position="230"/>
    </location>
</feature>
<keyword evidence="11 19" id="KW-0460">Magnesium</keyword>
<keyword evidence="10 19" id="KW-0812">Transmembrane</keyword>
<keyword evidence="9 19" id="KW-0808">Transferase</keyword>
<feature type="transmembrane region" description="Helical" evidence="19">
    <location>
        <begin position="70"/>
        <end position="93"/>
    </location>
</feature>
<feature type="transmembrane region" description="Helical" evidence="19">
    <location>
        <begin position="12"/>
        <end position="31"/>
    </location>
</feature>
<comment type="function">
    <text evidence="14 19">Joins adenosylcobinamide-GDP and alpha-ribazole to generate adenosylcobalamin (Ado-cobalamin). Also synthesizes adenosylcobalamin 5'-phosphate from adenosylcobinamide-GDP and alpha-ribazole 5'-phosphate.</text>
</comment>
<dbReference type="Pfam" id="PF02654">
    <property type="entry name" value="CobS"/>
    <property type="match status" value="1"/>
</dbReference>
<dbReference type="UniPathway" id="UPA00148">
    <property type="reaction ID" value="UER00238"/>
</dbReference>
<dbReference type="PANTHER" id="PTHR34148">
    <property type="entry name" value="ADENOSYLCOBINAMIDE-GDP RIBAZOLETRANSFERASE"/>
    <property type="match status" value="1"/>
</dbReference>
<accession>A0A1Q2CSF3</accession>
<evidence type="ECO:0000256" key="9">
    <source>
        <dbReference type="ARBA" id="ARBA00022679"/>
    </source>
</evidence>
<protein>
    <recommendedName>
        <fullName evidence="6 19">Adenosylcobinamide-GDP ribazoletransferase</fullName>
        <ecNumber evidence="5 19">2.7.8.26</ecNumber>
    </recommendedName>
    <alternativeName>
        <fullName evidence="16 19">Cobalamin synthase</fullName>
    </alternativeName>
    <alternativeName>
        <fullName evidence="15 19">Cobalamin-5'-phosphate synthase</fullName>
    </alternativeName>
</protein>
<evidence type="ECO:0000256" key="4">
    <source>
        <dbReference type="ARBA" id="ARBA00010561"/>
    </source>
</evidence>